<keyword evidence="1" id="KW-0808">Transferase</keyword>
<dbReference type="EMBL" id="CP000108">
    <property type="protein sequence ID" value="ABB27411.1"/>
    <property type="molecule type" value="Genomic_DNA"/>
</dbReference>
<evidence type="ECO:0000313" key="1">
    <source>
        <dbReference type="EMBL" id="ABB27411.1"/>
    </source>
</evidence>
<name>Q3AUB4_CHLCH</name>
<dbReference type="InterPro" id="IPR013406">
    <property type="entry name" value="CHP02574_addiction_mod"/>
</dbReference>
<dbReference type="OrthoDB" id="8909055at2"/>
<dbReference type="GO" id="GO:0004156">
    <property type="term" value="F:dihydropteroate synthase activity"/>
    <property type="evidence" value="ECO:0007669"/>
    <property type="project" value="UniProtKB-EC"/>
</dbReference>
<dbReference type="EC" id="2.5.1.15" evidence="1"/>
<dbReference type="AlphaFoldDB" id="Q3AUB4"/>
<protein>
    <submittedName>
        <fullName evidence="1">Dihydropteroate synthase</fullName>
        <ecNumber evidence="1">2.5.1.15</ecNumber>
    </submittedName>
</protein>
<accession>Q3AUB4</accession>
<dbReference type="HOGENOM" id="CLU_185169_1_1_10"/>
<dbReference type="NCBIfam" id="TIGR02574">
    <property type="entry name" value="stabl_TIGR02574"/>
    <property type="match status" value="1"/>
</dbReference>
<dbReference type="Pfam" id="PF09720">
    <property type="entry name" value="Unstab_antitox"/>
    <property type="match status" value="1"/>
</dbReference>
<organism evidence="1">
    <name type="scientific">Chlorobium chlorochromatii (strain CaD3)</name>
    <dbReference type="NCBI Taxonomy" id="340177"/>
    <lineage>
        <taxon>Bacteria</taxon>
        <taxon>Pseudomonadati</taxon>
        <taxon>Chlorobiota</taxon>
        <taxon>Chlorobiia</taxon>
        <taxon>Chlorobiales</taxon>
        <taxon>Chlorobiaceae</taxon>
        <taxon>Chlorobium/Pelodictyon group</taxon>
        <taxon>Chlorobium</taxon>
    </lineage>
</organism>
<reference evidence="1" key="1">
    <citation type="submission" date="2005-08" db="EMBL/GenBank/DDBJ databases">
        <title>Complete sequence of Chlorobium chlorochromatii CaD3.</title>
        <authorList>
            <person name="Copeland A."/>
            <person name="Lucas S."/>
            <person name="Lapidus A."/>
            <person name="Barry K."/>
            <person name="Detter J.C."/>
            <person name="Glavina T."/>
            <person name="Hammon N."/>
            <person name="Israni S."/>
            <person name="Pitluck S."/>
            <person name="Bryant D."/>
            <person name="Schmutz J."/>
            <person name="Larimer F."/>
            <person name="Land M."/>
            <person name="Kyrpides N."/>
            <person name="Ivanova N."/>
            <person name="Richardson P."/>
        </authorList>
    </citation>
    <scope>NUCLEOTIDE SEQUENCE [LARGE SCALE GENOMIC DNA]</scope>
    <source>
        <strain evidence="1">CaD3</strain>
    </source>
</reference>
<sequence length="80" mass="9522">MENLMSKNAIIYGIRKLNVVERLNIITDIWDEIKDSQELEIVSENDKKVLLDRLANYRANPEFATDWDELKQKIHDRYAD</sequence>
<gene>
    <name evidence="1" type="ordered locus">Cag_0133</name>
</gene>
<dbReference type="KEGG" id="cch:Cag_0133"/>
<proteinExistence type="predicted"/>